<feature type="compositionally biased region" description="Low complexity" evidence="1">
    <location>
        <begin position="374"/>
        <end position="392"/>
    </location>
</feature>
<feature type="compositionally biased region" description="Polar residues" evidence="1">
    <location>
        <begin position="475"/>
        <end position="489"/>
    </location>
</feature>
<dbReference type="AlphaFoldDB" id="A0A6A6TY83"/>
<evidence type="ECO:0000313" key="2">
    <source>
        <dbReference type="EMBL" id="KAF2665035.1"/>
    </source>
</evidence>
<feature type="region of interest" description="Disordered" evidence="1">
    <location>
        <begin position="503"/>
        <end position="536"/>
    </location>
</feature>
<feature type="compositionally biased region" description="Polar residues" evidence="1">
    <location>
        <begin position="527"/>
        <end position="536"/>
    </location>
</feature>
<dbReference type="OrthoDB" id="436496at2759"/>
<evidence type="ECO:0000256" key="1">
    <source>
        <dbReference type="SAM" id="MobiDB-lite"/>
    </source>
</evidence>
<dbReference type="EMBL" id="MU004241">
    <property type="protein sequence ID" value="KAF2665035.1"/>
    <property type="molecule type" value="Genomic_DNA"/>
</dbReference>
<feature type="region of interest" description="Disordered" evidence="1">
    <location>
        <begin position="293"/>
        <end position="399"/>
    </location>
</feature>
<gene>
    <name evidence="2" type="ORF">BT63DRAFT_83344</name>
</gene>
<dbReference type="Proteomes" id="UP000799302">
    <property type="component" value="Unassembled WGS sequence"/>
</dbReference>
<accession>A0A6A6TY83</accession>
<keyword evidence="3" id="KW-1185">Reference proteome</keyword>
<feature type="compositionally biased region" description="Low complexity" evidence="1">
    <location>
        <begin position="332"/>
        <end position="367"/>
    </location>
</feature>
<name>A0A6A6TY83_9PEZI</name>
<protein>
    <submittedName>
        <fullName evidence="2">Uncharacterized protein</fullName>
    </submittedName>
</protein>
<feature type="region of interest" description="Disordered" evidence="1">
    <location>
        <begin position="458"/>
        <end position="489"/>
    </location>
</feature>
<reference evidence="2" key="1">
    <citation type="journal article" date="2020" name="Stud. Mycol.">
        <title>101 Dothideomycetes genomes: a test case for predicting lifestyles and emergence of pathogens.</title>
        <authorList>
            <person name="Haridas S."/>
            <person name="Albert R."/>
            <person name="Binder M."/>
            <person name="Bloem J."/>
            <person name="Labutti K."/>
            <person name="Salamov A."/>
            <person name="Andreopoulos B."/>
            <person name="Baker S."/>
            <person name="Barry K."/>
            <person name="Bills G."/>
            <person name="Bluhm B."/>
            <person name="Cannon C."/>
            <person name="Castanera R."/>
            <person name="Culley D."/>
            <person name="Daum C."/>
            <person name="Ezra D."/>
            <person name="Gonzalez J."/>
            <person name="Henrissat B."/>
            <person name="Kuo A."/>
            <person name="Liang C."/>
            <person name="Lipzen A."/>
            <person name="Lutzoni F."/>
            <person name="Magnuson J."/>
            <person name="Mondo S."/>
            <person name="Nolan M."/>
            <person name="Ohm R."/>
            <person name="Pangilinan J."/>
            <person name="Park H.-J."/>
            <person name="Ramirez L."/>
            <person name="Alfaro M."/>
            <person name="Sun H."/>
            <person name="Tritt A."/>
            <person name="Yoshinaga Y."/>
            <person name="Zwiers L.-H."/>
            <person name="Turgeon B."/>
            <person name="Goodwin S."/>
            <person name="Spatafora J."/>
            <person name="Crous P."/>
            <person name="Grigoriev I."/>
        </authorList>
    </citation>
    <scope>NUCLEOTIDE SEQUENCE</scope>
    <source>
        <strain evidence="2">CBS 115976</strain>
    </source>
</reference>
<sequence length="536" mass="60364">MPGINGIYVELQCQQNLSSGGPIEEFAPRERSSTDPPELFMPTLYDRDTRAVSVFIPIFPKAQFFIRYQARAPRRTPPGKNGRRDSATEETHFDENLFYVYKLFIGTTEVTTWSSVANDEFQGHVSFALFDTSYPEIHSCGVGMQKRVFGYESGYGDLRVTGDLTSDKDEDRKIEIRVYRADQQMRVPKNPGEYNGQGMMSEVGTPSGGLVNDAHKKKYYAFGLLDPLNKPYSTFRFYYRSWEEIHNLTLRYGEAKDKESAAIFEAPTIQFTKDQARKTIKVNLLSNGAIPQLHSTPASNDDVSQHNHFSLKNNFTAPPNGRRSPMARHRASQAQAQRQVNGQQQAQQQGQHHPQQQLQHTYQTQEQLRAQMYQQSQQGQRNQRQGVNQSQQHIQVGQPRWVAAPTLRYDATTGQMMQANASVSSNPAPAIATAGLRGGSIVSDRRLSCETSASSFANNQYSEADRRFSADGSRPYQQHQPRVSSQLRHNSVQVSPALLLPPAHPHAQRLAPPPATHDWNAWPATPSPTKQSTRAW</sequence>
<evidence type="ECO:0000313" key="3">
    <source>
        <dbReference type="Proteomes" id="UP000799302"/>
    </source>
</evidence>
<feature type="compositionally biased region" description="Polar residues" evidence="1">
    <location>
        <begin position="293"/>
        <end position="317"/>
    </location>
</feature>
<organism evidence="2 3">
    <name type="scientific">Microthyrium microscopicum</name>
    <dbReference type="NCBI Taxonomy" id="703497"/>
    <lineage>
        <taxon>Eukaryota</taxon>
        <taxon>Fungi</taxon>
        <taxon>Dikarya</taxon>
        <taxon>Ascomycota</taxon>
        <taxon>Pezizomycotina</taxon>
        <taxon>Dothideomycetes</taxon>
        <taxon>Dothideomycetes incertae sedis</taxon>
        <taxon>Microthyriales</taxon>
        <taxon>Microthyriaceae</taxon>
        <taxon>Microthyrium</taxon>
    </lineage>
</organism>
<proteinExistence type="predicted"/>